<keyword evidence="1" id="KW-0472">Membrane</keyword>
<evidence type="ECO:0000313" key="2">
    <source>
        <dbReference type="EMBL" id="GMT11947.1"/>
    </source>
</evidence>
<evidence type="ECO:0000256" key="1">
    <source>
        <dbReference type="SAM" id="Phobius"/>
    </source>
</evidence>
<dbReference type="AlphaFoldDB" id="A0AAV5UXD9"/>
<accession>A0AAV5UXD9</accession>
<proteinExistence type="predicted"/>
<keyword evidence="1" id="KW-1133">Transmembrane helix</keyword>
<feature type="transmembrane region" description="Helical" evidence="1">
    <location>
        <begin position="62"/>
        <end position="81"/>
    </location>
</feature>
<name>A0AAV5UXD9_9BILA</name>
<gene>
    <name evidence="2" type="ORF">PFISCL1PPCAC_3244</name>
</gene>
<sequence>SFTRCCAAFDMQLEDYYSLGRGWKFILHLIPFFYIQFILIILKATHDKKPLDAFRRNDSMELIRLDIFLHSILCTFIYLILQQPILFTLSLALDAHHLWRWFFTKFEDDDNIHNYFDWLLITYFFFIVFMICLCG</sequence>
<dbReference type="EMBL" id="BTSY01000001">
    <property type="protein sequence ID" value="GMT11947.1"/>
    <property type="molecule type" value="Genomic_DNA"/>
</dbReference>
<organism evidence="2 3">
    <name type="scientific">Pristionchus fissidentatus</name>
    <dbReference type="NCBI Taxonomy" id="1538716"/>
    <lineage>
        <taxon>Eukaryota</taxon>
        <taxon>Metazoa</taxon>
        <taxon>Ecdysozoa</taxon>
        <taxon>Nematoda</taxon>
        <taxon>Chromadorea</taxon>
        <taxon>Rhabditida</taxon>
        <taxon>Rhabditina</taxon>
        <taxon>Diplogasteromorpha</taxon>
        <taxon>Diplogasteroidea</taxon>
        <taxon>Neodiplogasteridae</taxon>
        <taxon>Pristionchus</taxon>
    </lineage>
</organism>
<dbReference type="Proteomes" id="UP001432322">
    <property type="component" value="Unassembled WGS sequence"/>
</dbReference>
<keyword evidence="3" id="KW-1185">Reference proteome</keyword>
<feature type="non-terminal residue" evidence="2">
    <location>
        <position position="1"/>
    </location>
</feature>
<reference evidence="2" key="1">
    <citation type="submission" date="2023-10" db="EMBL/GenBank/DDBJ databases">
        <title>Genome assembly of Pristionchus species.</title>
        <authorList>
            <person name="Yoshida K."/>
            <person name="Sommer R.J."/>
        </authorList>
    </citation>
    <scope>NUCLEOTIDE SEQUENCE</scope>
    <source>
        <strain evidence="2">RS5133</strain>
    </source>
</reference>
<evidence type="ECO:0000313" key="3">
    <source>
        <dbReference type="Proteomes" id="UP001432322"/>
    </source>
</evidence>
<comment type="caution">
    <text evidence="2">The sequence shown here is derived from an EMBL/GenBank/DDBJ whole genome shotgun (WGS) entry which is preliminary data.</text>
</comment>
<feature type="transmembrane region" description="Helical" evidence="1">
    <location>
        <begin position="25"/>
        <end position="42"/>
    </location>
</feature>
<feature type="non-terminal residue" evidence="2">
    <location>
        <position position="135"/>
    </location>
</feature>
<protein>
    <submittedName>
        <fullName evidence="2">Uncharacterized protein</fullName>
    </submittedName>
</protein>
<keyword evidence="1" id="KW-0812">Transmembrane</keyword>
<feature type="transmembrane region" description="Helical" evidence="1">
    <location>
        <begin position="115"/>
        <end position="134"/>
    </location>
</feature>